<dbReference type="SUPFAM" id="SSF51735">
    <property type="entry name" value="NAD(P)-binding Rossmann-fold domains"/>
    <property type="match status" value="1"/>
</dbReference>
<protein>
    <submittedName>
        <fullName evidence="4">Uncharacterized protein</fullName>
    </submittedName>
</protein>
<dbReference type="EMBL" id="JAGIXG020000002">
    <property type="protein sequence ID" value="KAI6785286.1"/>
    <property type="molecule type" value="Genomic_DNA"/>
</dbReference>
<keyword evidence="3" id="KW-0560">Oxidoreductase</keyword>
<dbReference type="Gene3D" id="3.40.50.720">
    <property type="entry name" value="NAD(P)-binding Rossmann-like Domain"/>
    <property type="match status" value="1"/>
</dbReference>
<reference evidence="4" key="1">
    <citation type="journal article" date="2021" name="J Fungi (Basel)">
        <title>Genomic and Metabolomic Analyses of the Marine Fungus Emericellopsis cladophorae: Insights into Saltwater Adaptability Mechanisms and Its Biosynthetic Potential.</title>
        <authorList>
            <person name="Goncalves M.F.M."/>
            <person name="Hilario S."/>
            <person name="Van de Peer Y."/>
            <person name="Esteves A.C."/>
            <person name="Alves A."/>
        </authorList>
    </citation>
    <scope>NUCLEOTIDE SEQUENCE</scope>
    <source>
        <strain evidence="4">MUM 19.33</strain>
    </source>
</reference>
<sequence>MSFNAFTDIPDLAGKVILVTGGNAGLGAATIKAIAPHNPSAIYLCVRPVSISTAETLTSTIRQTLPDVNIRILPLDLSSLANVRECATAFLQQEQRLDLLLLNAGISTTAPALTQDGYESQFGINHMGHALLTQLLMPPLLATQQLGHDVRIAITSSMAAHMDPPPSGLALDEMKGNADSLASPYQRYAHTKLAAILFARKLAQLYPSIRSISFNPGQVKTDLFKKATGINKWFMLFVGTPFLWWTGVSVDKGAENGLWVAFTKDAKNGAYYEPVGVLTEDKKFFQDQALTDELWRWTNEELASHGAPGWPAVDDV</sequence>
<dbReference type="Pfam" id="PF00106">
    <property type="entry name" value="adh_short"/>
    <property type="match status" value="1"/>
</dbReference>
<evidence type="ECO:0000256" key="1">
    <source>
        <dbReference type="ARBA" id="ARBA00006484"/>
    </source>
</evidence>
<comment type="similarity">
    <text evidence="1">Belongs to the short-chain dehydrogenases/reductases (SDR) family.</text>
</comment>
<dbReference type="PRINTS" id="PR00081">
    <property type="entry name" value="GDHRDH"/>
</dbReference>
<proteinExistence type="inferred from homology"/>
<evidence type="ECO:0000313" key="5">
    <source>
        <dbReference type="Proteomes" id="UP001055219"/>
    </source>
</evidence>
<dbReference type="PANTHER" id="PTHR24320:SF282">
    <property type="entry name" value="WW DOMAIN-CONTAINING OXIDOREDUCTASE"/>
    <property type="match status" value="1"/>
</dbReference>
<gene>
    <name evidence="4" type="ORF">J7T54_006928</name>
</gene>
<dbReference type="InterPro" id="IPR002347">
    <property type="entry name" value="SDR_fam"/>
</dbReference>
<evidence type="ECO:0000256" key="2">
    <source>
        <dbReference type="ARBA" id="ARBA00022857"/>
    </source>
</evidence>
<keyword evidence="5" id="KW-1185">Reference proteome</keyword>
<dbReference type="GO" id="GO:0016491">
    <property type="term" value="F:oxidoreductase activity"/>
    <property type="evidence" value="ECO:0007669"/>
    <property type="project" value="UniProtKB-KW"/>
</dbReference>
<dbReference type="InterPro" id="IPR036291">
    <property type="entry name" value="NAD(P)-bd_dom_sf"/>
</dbReference>
<evidence type="ECO:0000256" key="3">
    <source>
        <dbReference type="ARBA" id="ARBA00023002"/>
    </source>
</evidence>
<evidence type="ECO:0000313" key="4">
    <source>
        <dbReference type="EMBL" id="KAI6785286.1"/>
    </source>
</evidence>
<dbReference type="Proteomes" id="UP001055219">
    <property type="component" value="Unassembled WGS sequence"/>
</dbReference>
<dbReference type="OrthoDB" id="191139at2759"/>
<organism evidence="4 5">
    <name type="scientific">Emericellopsis cladophorae</name>
    <dbReference type="NCBI Taxonomy" id="2686198"/>
    <lineage>
        <taxon>Eukaryota</taxon>
        <taxon>Fungi</taxon>
        <taxon>Dikarya</taxon>
        <taxon>Ascomycota</taxon>
        <taxon>Pezizomycotina</taxon>
        <taxon>Sordariomycetes</taxon>
        <taxon>Hypocreomycetidae</taxon>
        <taxon>Hypocreales</taxon>
        <taxon>Bionectriaceae</taxon>
        <taxon>Emericellopsis</taxon>
    </lineage>
</organism>
<dbReference type="PANTHER" id="PTHR24320">
    <property type="entry name" value="RETINOL DEHYDROGENASE"/>
    <property type="match status" value="1"/>
</dbReference>
<reference evidence="4" key="2">
    <citation type="submission" date="2022-07" db="EMBL/GenBank/DDBJ databases">
        <authorList>
            <person name="Goncalves M.F.M."/>
            <person name="Hilario S."/>
            <person name="Van De Peer Y."/>
            <person name="Esteves A.C."/>
            <person name="Alves A."/>
        </authorList>
    </citation>
    <scope>NUCLEOTIDE SEQUENCE</scope>
    <source>
        <strain evidence="4">MUM 19.33</strain>
    </source>
</reference>
<name>A0A9Q0BHN1_9HYPO</name>
<dbReference type="GeneID" id="75833405"/>
<accession>A0A9Q0BHN1</accession>
<comment type="caution">
    <text evidence="4">The sequence shown here is derived from an EMBL/GenBank/DDBJ whole genome shotgun (WGS) entry which is preliminary data.</text>
</comment>
<keyword evidence="2" id="KW-0521">NADP</keyword>
<dbReference type="RefSeq" id="XP_051366142.1">
    <property type="nucleotide sequence ID" value="XM_051508885.1"/>
</dbReference>
<dbReference type="AlphaFoldDB" id="A0A9Q0BHN1"/>